<dbReference type="Proteomes" id="UP000076761">
    <property type="component" value="Unassembled WGS sequence"/>
</dbReference>
<keyword evidence="4" id="KW-1185">Reference proteome</keyword>
<proteinExistence type="predicted"/>
<accession>A0A165NFF3</accession>
<evidence type="ECO:0000256" key="2">
    <source>
        <dbReference type="SAM" id="Phobius"/>
    </source>
</evidence>
<name>A0A165NFF3_9AGAM</name>
<evidence type="ECO:0000256" key="1">
    <source>
        <dbReference type="SAM" id="MobiDB-lite"/>
    </source>
</evidence>
<protein>
    <submittedName>
        <fullName evidence="3">Uncharacterized protein</fullName>
    </submittedName>
</protein>
<dbReference type="AlphaFoldDB" id="A0A165NFF3"/>
<feature type="transmembrane region" description="Helical" evidence="2">
    <location>
        <begin position="92"/>
        <end position="115"/>
    </location>
</feature>
<keyword evidence="2" id="KW-0472">Membrane</keyword>
<evidence type="ECO:0000313" key="3">
    <source>
        <dbReference type="EMBL" id="KZT19565.1"/>
    </source>
</evidence>
<gene>
    <name evidence="3" type="ORF">NEOLEDRAFT_941576</name>
</gene>
<evidence type="ECO:0000313" key="4">
    <source>
        <dbReference type="Proteomes" id="UP000076761"/>
    </source>
</evidence>
<reference evidence="3 4" key="1">
    <citation type="journal article" date="2016" name="Mol. Biol. Evol.">
        <title>Comparative Genomics of Early-Diverging Mushroom-Forming Fungi Provides Insights into the Origins of Lignocellulose Decay Capabilities.</title>
        <authorList>
            <person name="Nagy L.G."/>
            <person name="Riley R."/>
            <person name="Tritt A."/>
            <person name="Adam C."/>
            <person name="Daum C."/>
            <person name="Floudas D."/>
            <person name="Sun H."/>
            <person name="Yadav J.S."/>
            <person name="Pangilinan J."/>
            <person name="Larsson K.H."/>
            <person name="Matsuura K."/>
            <person name="Barry K."/>
            <person name="Labutti K."/>
            <person name="Kuo R."/>
            <person name="Ohm R.A."/>
            <person name="Bhattacharya S.S."/>
            <person name="Shirouzu T."/>
            <person name="Yoshinaga Y."/>
            <person name="Martin F.M."/>
            <person name="Grigoriev I.V."/>
            <person name="Hibbett D.S."/>
        </authorList>
    </citation>
    <scope>NUCLEOTIDE SEQUENCE [LARGE SCALE GENOMIC DNA]</scope>
    <source>
        <strain evidence="3 4">HHB14362 ss-1</strain>
    </source>
</reference>
<dbReference type="EMBL" id="KV425638">
    <property type="protein sequence ID" value="KZT19565.1"/>
    <property type="molecule type" value="Genomic_DNA"/>
</dbReference>
<keyword evidence="2" id="KW-0812">Transmembrane</keyword>
<keyword evidence="2" id="KW-1133">Transmembrane helix</keyword>
<organism evidence="3 4">
    <name type="scientific">Neolentinus lepideus HHB14362 ss-1</name>
    <dbReference type="NCBI Taxonomy" id="1314782"/>
    <lineage>
        <taxon>Eukaryota</taxon>
        <taxon>Fungi</taxon>
        <taxon>Dikarya</taxon>
        <taxon>Basidiomycota</taxon>
        <taxon>Agaricomycotina</taxon>
        <taxon>Agaricomycetes</taxon>
        <taxon>Gloeophyllales</taxon>
        <taxon>Gloeophyllaceae</taxon>
        <taxon>Neolentinus</taxon>
    </lineage>
</organism>
<sequence length="141" mass="15433">MPPPEARCDEYLLASVPVATRVERQKGYSIDLLEKGVIPAKRAATGHGPLGGYTPDNRSSLGTVLGKARKSPSVSEKSDPLPRRRTSWWRTASGIAVPLILIFIIVGSVVGGTIAESQGSRMTWLGAARHRPLRRYRSRTW</sequence>
<dbReference type="InParanoid" id="A0A165NFF3"/>
<feature type="region of interest" description="Disordered" evidence="1">
    <location>
        <begin position="45"/>
        <end position="83"/>
    </location>
</feature>